<keyword evidence="4" id="KW-0812">Transmembrane</keyword>
<evidence type="ECO:0000256" key="2">
    <source>
        <dbReference type="PIRSR" id="PIRSR602401-1"/>
    </source>
</evidence>
<name>A0A8K0AAR7_BRALA</name>
<keyword evidence="2 3" id="KW-0408">Iron</keyword>
<feature type="binding site" description="axial binding residue" evidence="2">
    <location>
        <position position="453"/>
    </location>
    <ligand>
        <name>heme</name>
        <dbReference type="ChEBI" id="CHEBI:30413"/>
    </ligand>
    <ligandPart>
        <name>Fe</name>
        <dbReference type="ChEBI" id="CHEBI:18248"/>
    </ligandPart>
</feature>
<dbReference type="CDD" id="cd20659">
    <property type="entry name" value="CYP4B_4F-like"/>
    <property type="match status" value="1"/>
</dbReference>
<dbReference type="PROSITE" id="PS00086">
    <property type="entry name" value="CYTOCHROME_P450"/>
    <property type="match status" value="1"/>
</dbReference>
<dbReference type="InterPro" id="IPR050196">
    <property type="entry name" value="Cytochrome_P450_Monoox"/>
</dbReference>
<keyword evidence="4" id="KW-1133">Transmembrane helix</keyword>
<dbReference type="Gene3D" id="1.10.630.10">
    <property type="entry name" value="Cytochrome P450"/>
    <property type="match status" value="1"/>
</dbReference>
<comment type="similarity">
    <text evidence="1 3">Belongs to the cytochrome P450 family.</text>
</comment>
<evidence type="ECO:0000313" key="5">
    <source>
        <dbReference type="EMBL" id="CAH1271248.1"/>
    </source>
</evidence>
<keyword evidence="3" id="KW-0503">Monooxygenase</keyword>
<keyword evidence="3" id="KW-0560">Oxidoreductase</keyword>
<reference evidence="5" key="1">
    <citation type="submission" date="2022-01" db="EMBL/GenBank/DDBJ databases">
        <authorList>
            <person name="Braso-Vives M."/>
        </authorList>
    </citation>
    <scope>NUCLEOTIDE SEQUENCE</scope>
</reference>
<evidence type="ECO:0000313" key="6">
    <source>
        <dbReference type="Proteomes" id="UP000838412"/>
    </source>
</evidence>
<feature type="transmembrane region" description="Helical" evidence="4">
    <location>
        <begin position="6"/>
        <end position="30"/>
    </location>
</feature>
<dbReference type="OrthoDB" id="1470350at2759"/>
<proteinExistence type="inferred from homology"/>
<dbReference type="InterPro" id="IPR001128">
    <property type="entry name" value="Cyt_P450"/>
</dbReference>
<keyword evidence="6" id="KW-1185">Reference proteome</keyword>
<dbReference type="GO" id="GO:0004497">
    <property type="term" value="F:monooxygenase activity"/>
    <property type="evidence" value="ECO:0007669"/>
    <property type="project" value="UniProtKB-KW"/>
</dbReference>
<comment type="cofactor">
    <cofactor evidence="2">
        <name>heme</name>
        <dbReference type="ChEBI" id="CHEBI:30413"/>
    </cofactor>
</comment>
<dbReference type="GO" id="GO:0016705">
    <property type="term" value="F:oxidoreductase activity, acting on paired donors, with incorporation or reduction of molecular oxygen"/>
    <property type="evidence" value="ECO:0007669"/>
    <property type="project" value="InterPro"/>
</dbReference>
<evidence type="ECO:0000256" key="4">
    <source>
        <dbReference type="SAM" id="Phobius"/>
    </source>
</evidence>
<dbReference type="GO" id="GO:0005506">
    <property type="term" value="F:iron ion binding"/>
    <property type="evidence" value="ECO:0007669"/>
    <property type="project" value="InterPro"/>
</dbReference>
<organism evidence="5 6">
    <name type="scientific">Branchiostoma lanceolatum</name>
    <name type="common">Common lancelet</name>
    <name type="synonym">Amphioxus lanceolatum</name>
    <dbReference type="NCBI Taxonomy" id="7740"/>
    <lineage>
        <taxon>Eukaryota</taxon>
        <taxon>Metazoa</taxon>
        <taxon>Chordata</taxon>
        <taxon>Cephalochordata</taxon>
        <taxon>Leptocardii</taxon>
        <taxon>Amphioxiformes</taxon>
        <taxon>Branchiostomatidae</taxon>
        <taxon>Branchiostoma</taxon>
    </lineage>
</organism>
<dbReference type="PANTHER" id="PTHR24291:SF201">
    <property type="entry name" value="CYTOCHROME P450, FAMILY 4, SUBFAMILY B, POLYPEPTIDE 7"/>
    <property type="match status" value="1"/>
</dbReference>
<protein>
    <submittedName>
        <fullName evidence="5">CYP4F12 protein</fullName>
    </submittedName>
</protein>
<keyword evidence="2 3" id="KW-0479">Metal-binding</keyword>
<accession>A0A8K0AAR7</accession>
<dbReference type="AlphaFoldDB" id="A0A8K0AAR7"/>
<sequence length="509" mass="58071">MKTAVSLWDVAVGLSVPVGLYLLLVVVKFLRKYFRDIRTAMQFSCPPFHWLYGNLHLVDGQYGEKYLSITRDVVEKHPRGHAFWMPGFFPLINLTHPVPIKQLLKAPTKKSEVDYEPLKPWLGNGLVLSEGAVWKMHRRLLTPAFHFDILKQYVSVYNTAAGELIEKLSEYGGKGESFEVFQHASLCTVEVILQCAFSGEGMTEQTKKEYLGGVKKIGDLLTEANLNSLYTMFPSIYRLSPGGREFLRQVDFVHDTAESIIRRRRGELESNPEILAEKKRLDFIDILLTAQDEDGRGMTDEEIREQVDTFLFAGHDTTSSTLCWTLYSLAQHPQYQEKVQQEVEELLSGRDDDTIKWEDLNKLTFLTMCVKEAMRLHVVVPLISRTTTEDTVIDGIPIPKDTYLAIHLYGLHHNPDVWGPDHMEFDPNRFQPDRIKAMDSHAFIPFSAGPRNCIGQAFALNEEKVLLARLLNKFTFELDPAHPVVKDLNTVLKAKDGMWMKVKSRKTAG</sequence>
<dbReference type="GO" id="GO:0020037">
    <property type="term" value="F:heme binding"/>
    <property type="evidence" value="ECO:0007669"/>
    <property type="project" value="InterPro"/>
</dbReference>
<dbReference type="InterPro" id="IPR017972">
    <property type="entry name" value="Cyt_P450_CS"/>
</dbReference>
<dbReference type="PRINTS" id="PR00463">
    <property type="entry name" value="EP450I"/>
</dbReference>
<dbReference type="InterPro" id="IPR036396">
    <property type="entry name" value="Cyt_P450_sf"/>
</dbReference>
<evidence type="ECO:0000256" key="1">
    <source>
        <dbReference type="ARBA" id="ARBA00010617"/>
    </source>
</evidence>
<evidence type="ECO:0000256" key="3">
    <source>
        <dbReference type="RuleBase" id="RU000461"/>
    </source>
</evidence>
<dbReference type="Pfam" id="PF00067">
    <property type="entry name" value="p450"/>
    <property type="match status" value="1"/>
</dbReference>
<dbReference type="InterPro" id="IPR002401">
    <property type="entry name" value="Cyt_P450_E_grp-I"/>
</dbReference>
<dbReference type="SUPFAM" id="SSF48264">
    <property type="entry name" value="Cytochrome P450"/>
    <property type="match status" value="1"/>
</dbReference>
<dbReference type="PANTHER" id="PTHR24291">
    <property type="entry name" value="CYTOCHROME P450 FAMILY 4"/>
    <property type="match status" value="1"/>
</dbReference>
<keyword evidence="2 3" id="KW-0349">Heme</keyword>
<dbReference type="Proteomes" id="UP000838412">
    <property type="component" value="Chromosome 8"/>
</dbReference>
<dbReference type="PRINTS" id="PR00385">
    <property type="entry name" value="P450"/>
</dbReference>
<dbReference type="EMBL" id="OV696693">
    <property type="protein sequence ID" value="CAH1271248.1"/>
    <property type="molecule type" value="Genomic_DNA"/>
</dbReference>
<keyword evidence="4" id="KW-0472">Membrane</keyword>
<gene>
    <name evidence="5" type="primary">CYP4F12</name>
    <name evidence="5" type="ORF">BLAG_LOCUS23332</name>
</gene>